<evidence type="ECO:0008006" key="12">
    <source>
        <dbReference type="Google" id="ProtNLM"/>
    </source>
</evidence>
<evidence type="ECO:0000256" key="5">
    <source>
        <dbReference type="ARBA" id="ARBA00023157"/>
    </source>
</evidence>
<name>A0A9P6T2F4_9FUNG</name>
<keyword evidence="3 6" id="KW-1133">Transmembrane helix</keyword>
<organism evidence="10 11">
    <name type="scientific">Entomortierella chlamydospora</name>
    <dbReference type="NCBI Taxonomy" id="101097"/>
    <lineage>
        <taxon>Eukaryota</taxon>
        <taxon>Fungi</taxon>
        <taxon>Fungi incertae sedis</taxon>
        <taxon>Mucoromycota</taxon>
        <taxon>Mortierellomycotina</taxon>
        <taxon>Mortierellomycetes</taxon>
        <taxon>Mortierellales</taxon>
        <taxon>Mortierellaceae</taxon>
        <taxon>Entomortierella</taxon>
    </lineage>
</organism>
<dbReference type="InterPro" id="IPR053247">
    <property type="entry name" value="GPCR_GPR1/git3-like"/>
</dbReference>
<keyword evidence="2 6" id="KW-0812">Transmembrane</keyword>
<feature type="transmembrane region" description="Helical" evidence="6">
    <location>
        <begin position="272"/>
        <end position="294"/>
    </location>
</feature>
<proteinExistence type="predicted"/>
<feature type="transmembrane region" description="Helical" evidence="6">
    <location>
        <begin position="372"/>
        <end position="392"/>
    </location>
</feature>
<feature type="transmembrane region" description="Helical" evidence="6">
    <location>
        <begin position="314"/>
        <end position="336"/>
    </location>
</feature>
<evidence type="ECO:0000256" key="3">
    <source>
        <dbReference type="ARBA" id="ARBA00022989"/>
    </source>
</evidence>
<dbReference type="GO" id="GO:0016020">
    <property type="term" value="C:membrane"/>
    <property type="evidence" value="ECO:0007669"/>
    <property type="project" value="UniProtKB-SubCell"/>
</dbReference>
<dbReference type="PROSITE" id="PS50038">
    <property type="entry name" value="FZ"/>
    <property type="match status" value="1"/>
</dbReference>
<dbReference type="InterPro" id="IPR017981">
    <property type="entry name" value="GPCR_2-like_7TM"/>
</dbReference>
<feature type="transmembrane region" description="Helical" evidence="6">
    <location>
        <begin position="438"/>
        <end position="460"/>
    </location>
</feature>
<accession>A0A9P6T2F4</accession>
<dbReference type="Proteomes" id="UP000703661">
    <property type="component" value="Unassembled WGS sequence"/>
</dbReference>
<dbReference type="PROSITE" id="PS50261">
    <property type="entry name" value="G_PROTEIN_RECEP_F2_4"/>
    <property type="match status" value="1"/>
</dbReference>
<keyword evidence="11" id="KW-1185">Reference proteome</keyword>
<feature type="signal peptide" evidence="7">
    <location>
        <begin position="1"/>
        <end position="27"/>
    </location>
</feature>
<dbReference type="GO" id="GO:0004888">
    <property type="term" value="F:transmembrane signaling receptor activity"/>
    <property type="evidence" value="ECO:0007669"/>
    <property type="project" value="InterPro"/>
</dbReference>
<comment type="caution">
    <text evidence="10">The sequence shown here is derived from an EMBL/GenBank/DDBJ whole genome shotgun (WGS) entry which is preliminary data.</text>
</comment>
<evidence type="ECO:0000256" key="4">
    <source>
        <dbReference type="ARBA" id="ARBA00023136"/>
    </source>
</evidence>
<feature type="chain" id="PRO_5040277698" description="G-protein coupled receptors family 2 profile 2 domain-containing protein" evidence="7">
    <location>
        <begin position="28"/>
        <end position="490"/>
    </location>
</feature>
<comment type="subcellular location">
    <subcellularLocation>
        <location evidence="1">Membrane</location>
        <topology evidence="1">Multi-pass membrane protein</topology>
    </subcellularLocation>
</comment>
<protein>
    <recommendedName>
        <fullName evidence="12">G-protein coupled receptors family 2 profile 2 domain-containing protein</fullName>
    </recommendedName>
</protein>
<reference evidence="10" key="1">
    <citation type="journal article" date="2020" name="Fungal Divers.">
        <title>Resolving the Mortierellaceae phylogeny through synthesis of multi-gene phylogenetics and phylogenomics.</title>
        <authorList>
            <person name="Vandepol N."/>
            <person name="Liber J."/>
            <person name="Desiro A."/>
            <person name="Na H."/>
            <person name="Kennedy M."/>
            <person name="Barry K."/>
            <person name="Grigoriev I.V."/>
            <person name="Miller A.N."/>
            <person name="O'Donnell K."/>
            <person name="Stajich J.E."/>
            <person name="Bonito G."/>
        </authorList>
    </citation>
    <scope>NUCLEOTIDE SEQUENCE</scope>
    <source>
        <strain evidence="10">NRRL 2769</strain>
    </source>
</reference>
<dbReference type="Gene3D" id="1.10.2000.10">
    <property type="entry name" value="Frizzled cysteine-rich domain"/>
    <property type="match status" value="1"/>
</dbReference>
<dbReference type="PANTHER" id="PTHR42058:SF1">
    <property type="entry name" value="G-PROTEIN COUPLED RECEPTORS FAMILY 2 PROFILE 2 DOMAIN-CONTAINING PROTEIN"/>
    <property type="match status" value="1"/>
</dbReference>
<keyword evidence="4 6" id="KW-0472">Membrane</keyword>
<evidence type="ECO:0000256" key="2">
    <source>
        <dbReference type="ARBA" id="ARBA00022692"/>
    </source>
</evidence>
<sequence length="490" mass="54285">MKTMPQFLVKVAVMAGLALGLLGAVDAIGTAENYNGTICKDYVNYQVWIPPNVTIASIEASLVQEGMVEQTLKLIPPTCLTPLMELVCSAKFPRVQTSSTNGNYNVQFACKSTCQTMVAECGPLFTAFGKGSLIPDCDGPINGTVQAVPPNGILYQPDGSCNVVTNLNTNGTGLISKSQNSTFCPAPFIPDTMLGPGSTSTNPKFCESGCCIPCPAQYSLYPKGKLELGYRIADVGRAMLIFFAVAICAWITMIIVNLHLHMVWSSAWFARNYTLIHIFCWTYPTAVTAVALGLKQVKWETGHYCLLGEEMSSYIFFYPVAALIFPAFLIHVYTFIHIARITVTYSNTQSTLSSGGTPVISPRRHIMNVIKIQWRAALVAVFALIAVMYYWLFFFLQIKKIRPEIIRPNVRKYFVSCLLNGGDQDSCAEELAPYLPPYGLMISAEILISCLGIVIFTVFFRPSMIYEWSDWFHSLMSQRRSKKGDEFIVM</sequence>
<feature type="domain" description="G-protein coupled receptors family 2 profile 2" evidence="9">
    <location>
        <begin position="239"/>
        <end position="420"/>
    </location>
</feature>
<dbReference type="SUPFAM" id="SSF63501">
    <property type="entry name" value="Frizzled cysteine-rich domain"/>
    <property type="match status" value="1"/>
</dbReference>
<dbReference type="PANTHER" id="PTHR42058">
    <property type="entry name" value="G_PROTEIN_RECEP_F2_4 DOMAIN-CONTAINING PROTEIN"/>
    <property type="match status" value="1"/>
</dbReference>
<evidence type="ECO:0000256" key="1">
    <source>
        <dbReference type="ARBA" id="ARBA00004141"/>
    </source>
</evidence>
<feature type="domain" description="FZ" evidence="8">
    <location>
        <begin position="26"/>
        <end position="138"/>
    </location>
</feature>
<evidence type="ECO:0000259" key="9">
    <source>
        <dbReference type="PROSITE" id="PS50261"/>
    </source>
</evidence>
<gene>
    <name evidence="10" type="ORF">BGZ80_006459</name>
</gene>
<feature type="transmembrane region" description="Helical" evidence="6">
    <location>
        <begin position="238"/>
        <end position="260"/>
    </location>
</feature>
<dbReference type="GO" id="GO:0007166">
    <property type="term" value="P:cell surface receptor signaling pathway"/>
    <property type="evidence" value="ECO:0007669"/>
    <property type="project" value="InterPro"/>
</dbReference>
<dbReference type="InterPro" id="IPR020067">
    <property type="entry name" value="Frizzled_dom"/>
</dbReference>
<evidence type="ECO:0000256" key="7">
    <source>
        <dbReference type="SAM" id="SignalP"/>
    </source>
</evidence>
<dbReference type="EMBL" id="JAAAID010000319">
    <property type="protein sequence ID" value="KAG0018989.1"/>
    <property type="molecule type" value="Genomic_DNA"/>
</dbReference>
<evidence type="ECO:0000259" key="8">
    <source>
        <dbReference type="PROSITE" id="PS50038"/>
    </source>
</evidence>
<dbReference type="InterPro" id="IPR036790">
    <property type="entry name" value="Frizzled_dom_sf"/>
</dbReference>
<keyword evidence="7" id="KW-0732">Signal</keyword>
<dbReference type="Gene3D" id="1.20.1070.10">
    <property type="entry name" value="Rhodopsin 7-helix transmembrane proteins"/>
    <property type="match status" value="1"/>
</dbReference>
<dbReference type="AlphaFoldDB" id="A0A9P6T2F4"/>
<keyword evidence="5" id="KW-1015">Disulfide bond</keyword>
<evidence type="ECO:0000313" key="10">
    <source>
        <dbReference type="EMBL" id="KAG0018989.1"/>
    </source>
</evidence>
<evidence type="ECO:0000313" key="11">
    <source>
        <dbReference type="Proteomes" id="UP000703661"/>
    </source>
</evidence>
<evidence type="ECO:0000256" key="6">
    <source>
        <dbReference type="SAM" id="Phobius"/>
    </source>
</evidence>